<feature type="region of interest" description="Disordered" evidence="1">
    <location>
        <begin position="555"/>
        <end position="608"/>
    </location>
</feature>
<reference evidence="5 6" key="1">
    <citation type="submission" date="2019-12" db="EMBL/GenBank/DDBJ databases">
        <authorList>
            <person name="Kim Y.S."/>
        </authorList>
    </citation>
    <scope>NUCLEOTIDE SEQUENCE [LARGE SCALE GENOMIC DNA]</scope>
    <source>
        <strain evidence="5 6">MMS17-SY077</strain>
    </source>
</reference>
<evidence type="ECO:0000313" key="5">
    <source>
        <dbReference type="EMBL" id="MWB98772.1"/>
    </source>
</evidence>
<feature type="transmembrane region" description="Helical" evidence="2">
    <location>
        <begin position="34"/>
        <end position="55"/>
    </location>
</feature>
<comment type="caution">
    <text evidence="5">The sequence shown here is derived from an EMBL/GenBank/DDBJ whole genome shotgun (WGS) entry which is preliminary data.</text>
</comment>
<dbReference type="InterPro" id="IPR002931">
    <property type="entry name" value="Transglutaminase-like"/>
</dbReference>
<evidence type="ECO:0000259" key="4">
    <source>
        <dbReference type="Pfam" id="PF11992"/>
    </source>
</evidence>
<evidence type="ECO:0000256" key="2">
    <source>
        <dbReference type="SAM" id="Phobius"/>
    </source>
</evidence>
<dbReference type="Pfam" id="PF01841">
    <property type="entry name" value="Transglut_core"/>
    <property type="match status" value="1"/>
</dbReference>
<dbReference type="InterPro" id="IPR021878">
    <property type="entry name" value="TgpA_N"/>
</dbReference>
<feature type="domain" description="Protein-glutamine gamma-glutamyltransferase TgpA N-terminal" evidence="4">
    <location>
        <begin position="12"/>
        <end position="411"/>
    </location>
</feature>
<evidence type="ECO:0000313" key="6">
    <source>
        <dbReference type="Proteomes" id="UP000438182"/>
    </source>
</evidence>
<dbReference type="InterPro" id="IPR038765">
    <property type="entry name" value="Papain-like_cys_pep_sf"/>
</dbReference>
<protein>
    <recommendedName>
        <fullName evidence="7">Transglutaminase domain-containing protein</fullName>
    </recommendedName>
</protein>
<feature type="transmembrane region" description="Helical" evidence="2">
    <location>
        <begin position="124"/>
        <end position="143"/>
    </location>
</feature>
<dbReference type="RefSeq" id="WP_160424407.1">
    <property type="nucleotide sequence ID" value="NZ_WSTA01000036.1"/>
</dbReference>
<dbReference type="Pfam" id="PF11992">
    <property type="entry name" value="TgpA_N"/>
    <property type="match status" value="1"/>
</dbReference>
<feature type="transmembrane region" description="Helical" evidence="2">
    <location>
        <begin position="64"/>
        <end position="81"/>
    </location>
</feature>
<keyword evidence="2" id="KW-0812">Transmembrane</keyword>
<feature type="transmembrane region" description="Helical" evidence="2">
    <location>
        <begin position="611"/>
        <end position="641"/>
    </location>
</feature>
<evidence type="ECO:0008006" key="7">
    <source>
        <dbReference type="Google" id="ProtNLM"/>
    </source>
</evidence>
<proteinExistence type="predicted"/>
<feature type="compositionally biased region" description="Basic and acidic residues" evidence="1">
    <location>
        <begin position="558"/>
        <end position="569"/>
    </location>
</feature>
<feature type="transmembrane region" description="Helical" evidence="2">
    <location>
        <begin position="150"/>
        <end position="166"/>
    </location>
</feature>
<gene>
    <name evidence="5" type="ORF">GB864_09465</name>
</gene>
<dbReference type="Proteomes" id="UP000438182">
    <property type="component" value="Unassembled WGS sequence"/>
</dbReference>
<accession>A0A6I4NZX8</accession>
<feature type="domain" description="Transglutaminase-like" evidence="3">
    <location>
        <begin position="494"/>
        <end position="556"/>
    </location>
</feature>
<evidence type="ECO:0000259" key="3">
    <source>
        <dbReference type="Pfam" id="PF01841"/>
    </source>
</evidence>
<dbReference type="PANTHER" id="PTHR42736:SF1">
    <property type="entry name" value="PROTEIN-GLUTAMINE GAMMA-GLUTAMYLTRANSFERASE"/>
    <property type="match status" value="1"/>
</dbReference>
<dbReference type="PANTHER" id="PTHR42736">
    <property type="entry name" value="PROTEIN-GLUTAMINE GAMMA-GLUTAMYLTRANSFERASE"/>
    <property type="match status" value="1"/>
</dbReference>
<sequence>MMRRDAVSIVFSAIGLAVLHLAGSLPWWSTYETGRFALAGVLAVGAGIVIGFLGARGSWSFRRLVLVTVGAFLVLGVPAAVPSKAAFGFLPTPAGLVDLVVGVAASWRRLVSVPDPVGSFEALLVPYFLLALVSAVVATGLALRTSRPGTAVLPPLVLFVAGIAFGSERDDAVVLAAFLAVAAGASWLAGVEATRRRRLRIEPVLGAPEESARAARSGAAGRVRRLVGAVAMVAAAALVAGGAAALPTGNRSVIRSVVQPPFDPTSESSPLAAYRASFAEDVRDEPVLEVSGLPEGVPLRLAALDRYDGVVYTIGGDSGAGGGRRFVRVPYRLDQSDSAGDQVALDVRVLDYSGTWLPSAGDLERVEFTGSRADELASEVFVQAATGTVAVGSGLQPGDGYRLDAVLVPPRDPATLVPGDSTSGPTAEVPSSLRRLLLDWAPAGAALSQGEQLAAAIDGLRTGYLSHGGDDEEPSRSGHAIDRIDELASVVPMLGDAEQYAVAAALLAHEIGFPVRVVVGYRGGVAAGGATLFHERDRSAWIEVQDVSGDWFALDPVPEERPVPPREPDDPMIIAHPDSVLPPPDPGTPVEEVDDDTDAGTDQPRPDSPDWFALVGPILLAVLLVLLAAALAAAPFAAVVLAKERRRRLRRTAGDTPSRIEGAWDETVDAALDYGARVTPGATRAEQAEEIGGIAPMVLAAVVDRQLFGPEAPTDAAALEVWDLADRLRERMGNGLSRRERFAATVSLVTFGGESQRAESPSSTAEPADAGAGARD</sequence>
<dbReference type="EMBL" id="WSTA01000036">
    <property type="protein sequence ID" value="MWB98772.1"/>
    <property type="molecule type" value="Genomic_DNA"/>
</dbReference>
<feature type="region of interest" description="Disordered" evidence="1">
    <location>
        <begin position="752"/>
        <end position="776"/>
    </location>
</feature>
<feature type="transmembrane region" description="Helical" evidence="2">
    <location>
        <begin position="172"/>
        <end position="191"/>
    </location>
</feature>
<keyword evidence="2" id="KW-0472">Membrane</keyword>
<organism evidence="5 6">
    <name type="scientific">Agromyces seonyuensis</name>
    <dbReference type="NCBI Taxonomy" id="2662446"/>
    <lineage>
        <taxon>Bacteria</taxon>
        <taxon>Bacillati</taxon>
        <taxon>Actinomycetota</taxon>
        <taxon>Actinomycetes</taxon>
        <taxon>Micrococcales</taxon>
        <taxon>Microbacteriaceae</taxon>
        <taxon>Agromyces</taxon>
    </lineage>
</organism>
<name>A0A6I4NZX8_9MICO</name>
<evidence type="ECO:0000256" key="1">
    <source>
        <dbReference type="SAM" id="MobiDB-lite"/>
    </source>
</evidence>
<dbReference type="SUPFAM" id="SSF54001">
    <property type="entry name" value="Cysteine proteinases"/>
    <property type="match status" value="1"/>
</dbReference>
<keyword evidence="2" id="KW-1133">Transmembrane helix</keyword>
<dbReference type="AlphaFoldDB" id="A0A6I4NZX8"/>
<keyword evidence="6" id="KW-1185">Reference proteome</keyword>
<dbReference type="InterPro" id="IPR052901">
    <property type="entry name" value="Bact_TGase-like"/>
</dbReference>
<feature type="transmembrane region" description="Helical" evidence="2">
    <location>
        <begin position="226"/>
        <end position="246"/>
    </location>
</feature>